<evidence type="ECO:0000256" key="4">
    <source>
        <dbReference type="ARBA" id="ARBA00022827"/>
    </source>
</evidence>
<dbReference type="Pfam" id="PF00441">
    <property type="entry name" value="Acyl-CoA_dh_1"/>
    <property type="match status" value="1"/>
</dbReference>
<evidence type="ECO:0000259" key="7">
    <source>
        <dbReference type="Pfam" id="PF00441"/>
    </source>
</evidence>
<dbReference type="InterPro" id="IPR006091">
    <property type="entry name" value="Acyl-CoA_Oxase/DH_mid-dom"/>
</dbReference>
<comment type="caution">
    <text evidence="10">The sequence shown here is derived from an EMBL/GenBank/DDBJ whole genome shotgun (WGS) entry which is preliminary data.</text>
</comment>
<dbReference type="EMBL" id="JBHPON010000001">
    <property type="protein sequence ID" value="MFC6035608.1"/>
    <property type="molecule type" value="Genomic_DNA"/>
</dbReference>
<evidence type="ECO:0000256" key="2">
    <source>
        <dbReference type="ARBA" id="ARBA00009347"/>
    </source>
</evidence>
<gene>
    <name evidence="10" type="ORF">ACFMB1_08650</name>
</gene>
<dbReference type="RefSeq" id="WP_379878976.1">
    <property type="nucleotide sequence ID" value="NZ_JBHPON010000001.1"/>
</dbReference>
<comment type="similarity">
    <text evidence="2 6">Belongs to the acyl-CoA dehydrogenase family.</text>
</comment>
<feature type="domain" description="Acyl-CoA dehydrogenase/oxidase N-terminal" evidence="9">
    <location>
        <begin position="7"/>
        <end position="123"/>
    </location>
</feature>
<dbReference type="Pfam" id="PF02771">
    <property type="entry name" value="Acyl-CoA_dh_N"/>
    <property type="match status" value="1"/>
</dbReference>
<proteinExistence type="inferred from homology"/>
<dbReference type="Gene3D" id="2.40.110.10">
    <property type="entry name" value="Butyryl-CoA Dehydrogenase, subunit A, domain 2"/>
    <property type="match status" value="1"/>
</dbReference>
<dbReference type="InterPro" id="IPR009075">
    <property type="entry name" value="AcylCo_DH/oxidase_C"/>
</dbReference>
<dbReference type="Proteomes" id="UP001596116">
    <property type="component" value="Unassembled WGS sequence"/>
</dbReference>
<evidence type="ECO:0000256" key="1">
    <source>
        <dbReference type="ARBA" id="ARBA00001974"/>
    </source>
</evidence>
<dbReference type="InterPro" id="IPR013786">
    <property type="entry name" value="AcylCoA_DH/ox_N"/>
</dbReference>
<dbReference type="InterPro" id="IPR037069">
    <property type="entry name" value="AcylCoA_DH/ox_N_sf"/>
</dbReference>
<dbReference type="InterPro" id="IPR036250">
    <property type="entry name" value="AcylCo_DH-like_C"/>
</dbReference>
<feature type="domain" description="Acyl-CoA dehydrogenase/oxidase C-terminal" evidence="7">
    <location>
        <begin position="233"/>
        <end position="397"/>
    </location>
</feature>
<comment type="cofactor">
    <cofactor evidence="1 6">
        <name>FAD</name>
        <dbReference type="ChEBI" id="CHEBI:57692"/>
    </cofactor>
</comment>
<dbReference type="Gene3D" id="1.20.140.10">
    <property type="entry name" value="Butyryl-CoA Dehydrogenase, subunit A, domain 3"/>
    <property type="match status" value="1"/>
</dbReference>
<evidence type="ECO:0000256" key="6">
    <source>
        <dbReference type="RuleBase" id="RU362125"/>
    </source>
</evidence>
<feature type="domain" description="Acyl-CoA oxidase/dehydrogenase middle" evidence="8">
    <location>
        <begin position="127"/>
        <end position="221"/>
    </location>
</feature>
<dbReference type="PANTHER" id="PTHR43292:SF3">
    <property type="entry name" value="ACYL-COA DEHYDROGENASE FADE29"/>
    <property type="match status" value="1"/>
</dbReference>
<dbReference type="InterPro" id="IPR052161">
    <property type="entry name" value="Mycobact_Acyl-CoA_DH"/>
</dbReference>
<organism evidence="10 11">
    <name type="scientific">Hyphococcus aureus</name>
    <dbReference type="NCBI Taxonomy" id="2666033"/>
    <lineage>
        <taxon>Bacteria</taxon>
        <taxon>Pseudomonadati</taxon>
        <taxon>Pseudomonadota</taxon>
        <taxon>Alphaproteobacteria</taxon>
        <taxon>Parvularculales</taxon>
        <taxon>Parvularculaceae</taxon>
        <taxon>Hyphococcus</taxon>
    </lineage>
</organism>
<evidence type="ECO:0000256" key="5">
    <source>
        <dbReference type="ARBA" id="ARBA00023002"/>
    </source>
</evidence>
<keyword evidence="5 6" id="KW-0560">Oxidoreductase</keyword>
<dbReference type="PANTHER" id="PTHR43292">
    <property type="entry name" value="ACYL-COA DEHYDROGENASE"/>
    <property type="match status" value="1"/>
</dbReference>
<name>A0ABW1KU11_9PROT</name>
<evidence type="ECO:0000313" key="10">
    <source>
        <dbReference type="EMBL" id="MFC6035608.1"/>
    </source>
</evidence>
<evidence type="ECO:0000259" key="8">
    <source>
        <dbReference type="Pfam" id="PF02770"/>
    </source>
</evidence>
<dbReference type="Gene3D" id="1.10.540.10">
    <property type="entry name" value="Acyl-CoA dehydrogenase/oxidase, N-terminal domain"/>
    <property type="match status" value="1"/>
</dbReference>
<evidence type="ECO:0000259" key="9">
    <source>
        <dbReference type="Pfam" id="PF02771"/>
    </source>
</evidence>
<sequence>MDLTLSSEDEAFRRKVRSFLEAEFTLDLLEQAARQAGVFAEAGLAREWHQRLFRKGWVAPAWPSEYGGPGWTLVQRYIYESECAVAGAPVLPAMGLQMCGPVIIGYGSQQQKEFFLPRILSGEHYWCQGYSEPQAGSDLAALQCKAVRDGDHYVLNGTKIWTTHAQWANWIFLLVRTSSEGKPQAGITFLLAPLDSPGITVRPIISMSGEHEVNQVFFDDVRVPVENRVGEENDGWRVAKYLLEFERGGGFSAARILGNLAKIKECAKLEPCGDGTVWDDEAFRLRFAKVEIEATTLEFSQRRVLSALSTGQSVGGFAASMLKLRASELKQKAAQLALEMLGPYALADQNAALQPGSNAPGIGPDYGVTVTAKYLNARAATIFGGSSEIQRNLLARIALGG</sequence>
<dbReference type="SUPFAM" id="SSF47203">
    <property type="entry name" value="Acyl-CoA dehydrogenase C-terminal domain-like"/>
    <property type="match status" value="1"/>
</dbReference>
<keyword evidence="11" id="KW-1185">Reference proteome</keyword>
<evidence type="ECO:0000256" key="3">
    <source>
        <dbReference type="ARBA" id="ARBA00022630"/>
    </source>
</evidence>
<accession>A0ABW1KU11</accession>
<dbReference type="InterPro" id="IPR009100">
    <property type="entry name" value="AcylCoA_DH/oxidase_NM_dom_sf"/>
</dbReference>
<dbReference type="InterPro" id="IPR046373">
    <property type="entry name" value="Acyl-CoA_Oxase/DH_mid-dom_sf"/>
</dbReference>
<keyword evidence="3 6" id="KW-0285">Flavoprotein</keyword>
<keyword evidence="4 6" id="KW-0274">FAD</keyword>
<protein>
    <submittedName>
        <fullName evidence="10">Acyl-CoA dehydrogenase family protein</fullName>
    </submittedName>
</protein>
<dbReference type="Pfam" id="PF02770">
    <property type="entry name" value="Acyl-CoA_dh_M"/>
    <property type="match status" value="1"/>
</dbReference>
<reference evidence="10 11" key="1">
    <citation type="submission" date="2024-09" db="EMBL/GenBank/DDBJ databases">
        <authorList>
            <person name="Zhang Z.-H."/>
        </authorList>
    </citation>
    <scope>NUCLEOTIDE SEQUENCE [LARGE SCALE GENOMIC DNA]</scope>
    <source>
        <strain evidence="10 11">HHTR114</strain>
    </source>
</reference>
<dbReference type="SUPFAM" id="SSF56645">
    <property type="entry name" value="Acyl-CoA dehydrogenase NM domain-like"/>
    <property type="match status" value="1"/>
</dbReference>
<evidence type="ECO:0000313" key="11">
    <source>
        <dbReference type="Proteomes" id="UP001596116"/>
    </source>
</evidence>